<evidence type="ECO:0000313" key="18">
    <source>
        <dbReference type="EMBL" id="ADE39347.1"/>
    </source>
</evidence>
<evidence type="ECO:0000256" key="10">
    <source>
        <dbReference type="ARBA" id="ARBA00023310"/>
    </source>
</evidence>
<keyword evidence="19" id="KW-1185">Reference proteome</keyword>
<evidence type="ECO:0000256" key="11">
    <source>
        <dbReference type="ARBA" id="ARBA00025198"/>
    </source>
</evidence>
<dbReference type="GO" id="GO:0012505">
    <property type="term" value="C:endomembrane system"/>
    <property type="evidence" value="ECO:0007669"/>
    <property type="project" value="UniProtKB-SubCell"/>
</dbReference>
<keyword evidence="3 15" id="KW-1003">Cell membrane</keyword>
<accession>D5BSV0</accession>
<keyword evidence="10 15" id="KW-0066">ATP synthesis</keyword>
<evidence type="ECO:0000256" key="3">
    <source>
        <dbReference type="ARBA" id="ARBA00022475"/>
    </source>
</evidence>
<dbReference type="eggNOG" id="COG0711">
    <property type="taxonomic scope" value="Bacteria"/>
</dbReference>
<evidence type="ECO:0000256" key="6">
    <source>
        <dbReference type="ARBA" id="ARBA00022781"/>
    </source>
</evidence>
<comment type="subcellular location">
    <subcellularLocation>
        <location evidence="15">Cell inner membrane</location>
        <topology evidence="15">Single-pass membrane protein</topology>
    </subcellularLocation>
    <subcellularLocation>
        <location evidence="14">Endomembrane system</location>
        <topology evidence="14">Single-pass membrane protein</topology>
    </subcellularLocation>
</comment>
<evidence type="ECO:0000313" key="19">
    <source>
        <dbReference type="Proteomes" id="UP000007460"/>
    </source>
</evidence>
<evidence type="ECO:0000256" key="14">
    <source>
        <dbReference type="ARBA" id="ARBA00037847"/>
    </source>
</evidence>
<keyword evidence="17" id="KW-0175">Coiled coil</keyword>
<gene>
    <name evidence="15" type="primary">atpF</name>
    <name evidence="18" type="ordered locus">SAR116_1104</name>
</gene>
<keyword evidence="15" id="KW-0997">Cell inner membrane</keyword>
<keyword evidence="5 15" id="KW-0812">Transmembrane</keyword>
<keyword evidence="6 15" id="KW-0375">Hydrogen ion transport</keyword>
<evidence type="ECO:0000256" key="8">
    <source>
        <dbReference type="ARBA" id="ARBA00023065"/>
    </source>
</evidence>
<evidence type="ECO:0000256" key="9">
    <source>
        <dbReference type="ARBA" id="ARBA00023136"/>
    </source>
</evidence>
<dbReference type="GO" id="GO:0046961">
    <property type="term" value="F:proton-transporting ATPase activity, rotational mechanism"/>
    <property type="evidence" value="ECO:0007669"/>
    <property type="project" value="TreeGrafter"/>
</dbReference>
<evidence type="ECO:0000256" key="7">
    <source>
        <dbReference type="ARBA" id="ARBA00022989"/>
    </source>
</evidence>
<dbReference type="EMBL" id="CP001751">
    <property type="protein sequence ID" value="ADE39347.1"/>
    <property type="molecule type" value="Genomic_DNA"/>
</dbReference>
<evidence type="ECO:0000256" key="13">
    <source>
        <dbReference type="ARBA" id="ARBA00026054"/>
    </source>
</evidence>
<evidence type="ECO:0000256" key="12">
    <source>
        <dbReference type="ARBA" id="ARBA00025614"/>
    </source>
</evidence>
<keyword evidence="4 15" id="KW-0138">CF(0)</keyword>
<dbReference type="InterPro" id="IPR050059">
    <property type="entry name" value="ATP_synthase_B_chain"/>
</dbReference>
<evidence type="ECO:0000256" key="5">
    <source>
        <dbReference type="ARBA" id="ARBA00022692"/>
    </source>
</evidence>
<dbReference type="CDD" id="cd06503">
    <property type="entry name" value="ATP-synt_Fo_b"/>
    <property type="match status" value="1"/>
</dbReference>
<dbReference type="RefSeq" id="WP_013045976.1">
    <property type="nucleotide sequence ID" value="NC_014010.1"/>
</dbReference>
<dbReference type="PANTHER" id="PTHR33445:SF1">
    <property type="entry name" value="ATP SYNTHASE SUBUNIT B"/>
    <property type="match status" value="1"/>
</dbReference>
<keyword evidence="7 15" id="KW-1133">Transmembrane helix</keyword>
<proteinExistence type="inferred from homology"/>
<dbReference type="STRING" id="488538.SAR116_1104"/>
<dbReference type="Pfam" id="PF00430">
    <property type="entry name" value="ATP-synt_B"/>
    <property type="match status" value="1"/>
</dbReference>
<comment type="function">
    <text evidence="12">Component of the F(0) channel, it forms part of the peripheral stalk, linking F(1) to F(0). The b'-subunit is a diverged and duplicated form of b found in plants and photosynthetic bacteria.</text>
</comment>
<reference evidence="18 19" key="1">
    <citation type="journal article" date="2010" name="J. Bacteriol.">
        <title>Complete genome sequence of "Candidatus Puniceispirillum marinum" IMCC1322, a representative of the SAR116 clade in the Alphaproteobacteria.</title>
        <authorList>
            <person name="Oh H.M."/>
            <person name="Kwon K.K."/>
            <person name="Kang I."/>
            <person name="Kang S.G."/>
            <person name="Lee J.H."/>
            <person name="Kim S.J."/>
            <person name="Cho J.C."/>
        </authorList>
    </citation>
    <scope>NUCLEOTIDE SEQUENCE [LARGE SCALE GENOMIC DNA]</scope>
    <source>
        <strain evidence="18 19">IMCC1322</strain>
    </source>
</reference>
<feature type="coiled-coil region" evidence="17">
    <location>
        <begin position="46"/>
        <end position="117"/>
    </location>
</feature>
<comment type="similarity">
    <text evidence="1 15 16">Belongs to the ATPase B chain family.</text>
</comment>
<dbReference type="AlphaFoldDB" id="D5BSV0"/>
<name>D5BSV0_PUNMI</name>
<evidence type="ECO:0000256" key="4">
    <source>
        <dbReference type="ARBA" id="ARBA00022547"/>
    </source>
</evidence>
<dbReference type="NCBIfam" id="TIGR01144">
    <property type="entry name" value="ATP_synt_b"/>
    <property type="match status" value="1"/>
</dbReference>
<dbReference type="KEGG" id="apb:SAR116_1104"/>
<feature type="transmembrane region" description="Helical" evidence="15">
    <location>
        <begin position="6"/>
        <end position="24"/>
    </location>
</feature>
<evidence type="ECO:0000256" key="2">
    <source>
        <dbReference type="ARBA" id="ARBA00022448"/>
    </source>
</evidence>
<dbReference type="GO" id="GO:0005886">
    <property type="term" value="C:plasma membrane"/>
    <property type="evidence" value="ECO:0007669"/>
    <property type="project" value="UniProtKB-SubCell"/>
</dbReference>
<comment type="subunit">
    <text evidence="15">F-type ATPases have 2 components, F(1) - the catalytic core - and F(0) - the membrane proton channel. F(1) has five subunits: alpha(3), beta(3), gamma(1), delta(1), epsilon(1). F(0) has three main subunits: a(1), b(2) and c(10-14). The alpha and beta chains form an alternating ring which encloses part of the gamma chain. F(1) is attached to F(0) by a central stalk formed by the gamma and epsilon chains, while a peripheral stalk is formed by the delta and b chains.</text>
</comment>
<comment type="function">
    <text evidence="11 15">F(1)F(0) ATP synthase produces ATP from ADP in the presence of a proton or sodium gradient. F-type ATPases consist of two structural domains, F(1) containing the extramembraneous catalytic core and F(0) containing the membrane proton channel, linked together by a central stalk and a peripheral stalk. During catalysis, ATP synthesis in the catalytic domain of F(1) is coupled via a rotary mechanism of the central stalk subunits to proton translocation.</text>
</comment>
<organism evidence="18 19">
    <name type="scientific">Puniceispirillum marinum (strain IMCC1322)</name>
    <dbReference type="NCBI Taxonomy" id="488538"/>
    <lineage>
        <taxon>Bacteria</taxon>
        <taxon>Pseudomonadati</taxon>
        <taxon>Pseudomonadota</taxon>
        <taxon>Alphaproteobacteria</taxon>
        <taxon>Candidatus Puniceispirillales</taxon>
        <taxon>Candidatus Puniceispirillaceae</taxon>
        <taxon>Candidatus Puniceispirillum</taxon>
    </lineage>
</organism>
<protein>
    <recommendedName>
        <fullName evidence="15">ATP synthase subunit b</fullName>
    </recommendedName>
    <alternativeName>
        <fullName evidence="15">ATP synthase F(0) sector subunit b</fullName>
    </alternativeName>
    <alternativeName>
        <fullName evidence="15">ATPase subunit I</fullName>
    </alternativeName>
    <alternativeName>
        <fullName evidence="15">F-type ATPase subunit b</fullName>
        <shortName evidence="15">F-ATPase subunit b</shortName>
    </alternativeName>
</protein>
<dbReference type="HOGENOM" id="CLU_079215_6_2_5"/>
<keyword evidence="8 15" id="KW-0406">Ion transport</keyword>
<evidence type="ECO:0000256" key="1">
    <source>
        <dbReference type="ARBA" id="ARBA00005513"/>
    </source>
</evidence>
<evidence type="ECO:0000256" key="16">
    <source>
        <dbReference type="RuleBase" id="RU003848"/>
    </source>
</evidence>
<dbReference type="InterPro" id="IPR002146">
    <property type="entry name" value="ATP_synth_b/b'su_bac/chlpt"/>
</dbReference>
<dbReference type="HAMAP" id="MF_01398">
    <property type="entry name" value="ATP_synth_b_bprime"/>
    <property type="match status" value="1"/>
</dbReference>
<evidence type="ECO:0000256" key="17">
    <source>
        <dbReference type="SAM" id="Coils"/>
    </source>
</evidence>
<comment type="subunit">
    <text evidence="13">F-type ATPases have 2 components, F(1) - the catalytic core - and F(0) - the membrane proton channel. F(1) has five subunits: alpha(3), beta(3), gamma(1), delta(1), epsilon(1). F(0) has four main subunits: a(1), b(2) and c(10-14). The alpha and beta chains form an alternating ring which encloses part of the gamma chain. F(1) is attached to F(0) by a central stalk formed by the gamma and epsilon chains, while a peripheral stalk is formed by the delta and b chains.</text>
</comment>
<evidence type="ECO:0000256" key="15">
    <source>
        <dbReference type="HAMAP-Rule" id="MF_01398"/>
    </source>
</evidence>
<keyword evidence="2 15" id="KW-0813">Transport</keyword>
<keyword evidence="9 15" id="KW-0472">Membrane</keyword>
<dbReference type="GO" id="GO:0045259">
    <property type="term" value="C:proton-transporting ATP synthase complex"/>
    <property type="evidence" value="ECO:0007669"/>
    <property type="project" value="UniProtKB-KW"/>
</dbReference>
<sequence>MEDGIVMESVWVAVAFVFFVILVWKKAGAVLATMLDERSEKIRADLAEAKDLRDAAITELHNYQRLHREAADEAKVIIKNAEITAERIRETAEKNANDAVKRREAQATAKIKAAEANMVAELRERAASLAVATATEIISSKLDKDASLAMIDEAAAEIEKLN</sequence>
<dbReference type="GO" id="GO:0046933">
    <property type="term" value="F:proton-transporting ATP synthase activity, rotational mechanism"/>
    <property type="evidence" value="ECO:0007669"/>
    <property type="project" value="UniProtKB-UniRule"/>
</dbReference>
<dbReference type="PANTHER" id="PTHR33445">
    <property type="entry name" value="ATP SYNTHASE SUBUNIT B', CHLOROPLASTIC"/>
    <property type="match status" value="1"/>
</dbReference>
<dbReference type="InterPro" id="IPR005864">
    <property type="entry name" value="ATP_synth_F0_bsu_bac"/>
</dbReference>
<dbReference type="Proteomes" id="UP000007460">
    <property type="component" value="Chromosome"/>
</dbReference>